<evidence type="ECO:0000313" key="2">
    <source>
        <dbReference type="EMBL" id="OLP99834.1"/>
    </source>
</evidence>
<accession>A0A1Q9DXC7</accession>
<proteinExistence type="predicted"/>
<feature type="region of interest" description="Disordered" evidence="1">
    <location>
        <begin position="281"/>
        <end position="311"/>
    </location>
</feature>
<sequence>MAATHKNSQHQLQSACACLPPFRGSDCYIVDQGERDKERPFRGALVYVPDRRSETLEAFLTNLRKLNALAGWEYPLIIFTADVLLQEKEKIILASENRVWFVQSQEANIAGSGMLQWFRHTHLFDHPGIAGLDILWDVTDADIVFKEDPLRNLQTKRAQAGCRRIEDVSARSGLRASQDAFLGDLTELFVQLSQATLAEGVHGAASACTVWKRTFMSEPLFRQYIQFLEDAVGGATEAALRFDALSVRNFGIELLHRQVRGTQLLYRDSVEQTLGDALGPGGLACHGERPRTTTAKHTGTHRGRRCQARGPGNGCVHGHGTGRDVRDKQQAGDICMAGRLVKGMQVEAGETDEAGEEAAGQVLDSWLAREKGPAVVNFILLLFLHNFSA</sequence>
<name>A0A1Q9DXC7_SYMMI</name>
<protein>
    <submittedName>
        <fullName evidence="2">Uncharacterized protein</fullName>
    </submittedName>
</protein>
<dbReference type="AlphaFoldDB" id="A0A1Q9DXC7"/>
<dbReference type="PROSITE" id="PS51257">
    <property type="entry name" value="PROKAR_LIPOPROTEIN"/>
    <property type="match status" value="1"/>
</dbReference>
<evidence type="ECO:0000313" key="3">
    <source>
        <dbReference type="Proteomes" id="UP000186817"/>
    </source>
</evidence>
<keyword evidence="3" id="KW-1185">Reference proteome</keyword>
<feature type="compositionally biased region" description="Basic residues" evidence="1">
    <location>
        <begin position="298"/>
        <end position="307"/>
    </location>
</feature>
<gene>
    <name evidence="2" type="ORF">AK812_SmicGene17569</name>
</gene>
<reference evidence="2 3" key="1">
    <citation type="submission" date="2016-02" db="EMBL/GenBank/DDBJ databases">
        <title>Genome analysis of coral dinoflagellate symbionts highlights evolutionary adaptations to a symbiotic lifestyle.</title>
        <authorList>
            <person name="Aranda M."/>
            <person name="Li Y."/>
            <person name="Liew Y.J."/>
            <person name="Baumgarten S."/>
            <person name="Simakov O."/>
            <person name="Wilson M."/>
            <person name="Piel J."/>
            <person name="Ashoor H."/>
            <person name="Bougouffa S."/>
            <person name="Bajic V.B."/>
            <person name="Ryu T."/>
            <person name="Ravasi T."/>
            <person name="Bayer T."/>
            <person name="Micklem G."/>
            <person name="Kim H."/>
            <person name="Bhak J."/>
            <person name="Lajeunesse T.C."/>
            <person name="Voolstra C.R."/>
        </authorList>
    </citation>
    <scope>NUCLEOTIDE SEQUENCE [LARGE SCALE GENOMIC DNA]</scope>
    <source>
        <strain evidence="2 3">CCMP2467</strain>
    </source>
</reference>
<comment type="caution">
    <text evidence="2">The sequence shown here is derived from an EMBL/GenBank/DDBJ whole genome shotgun (WGS) entry which is preliminary data.</text>
</comment>
<dbReference type="EMBL" id="LSRX01000349">
    <property type="protein sequence ID" value="OLP99834.1"/>
    <property type="molecule type" value="Genomic_DNA"/>
</dbReference>
<evidence type="ECO:0000256" key="1">
    <source>
        <dbReference type="SAM" id="MobiDB-lite"/>
    </source>
</evidence>
<dbReference type="Proteomes" id="UP000186817">
    <property type="component" value="Unassembled WGS sequence"/>
</dbReference>
<organism evidence="2 3">
    <name type="scientific">Symbiodinium microadriaticum</name>
    <name type="common">Dinoflagellate</name>
    <name type="synonym">Zooxanthella microadriatica</name>
    <dbReference type="NCBI Taxonomy" id="2951"/>
    <lineage>
        <taxon>Eukaryota</taxon>
        <taxon>Sar</taxon>
        <taxon>Alveolata</taxon>
        <taxon>Dinophyceae</taxon>
        <taxon>Suessiales</taxon>
        <taxon>Symbiodiniaceae</taxon>
        <taxon>Symbiodinium</taxon>
    </lineage>
</organism>
<dbReference type="OrthoDB" id="410168at2759"/>